<dbReference type="InterPro" id="IPR044926">
    <property type="entry name" value="RGS_subdomain_2"/>
</dbReference>
<keyword evidence="3" id="KW-1185">Reference proteome</keyword>
<sequence>MGSELGITASDAELIDLSPVSIWWATWACVWTVCVLLGVTYLIINRNAQTLRIRGLTLSLSSIGLLHLYWAVCQFATMIGALLPGDCQYWVMGIFLPLGISLFHASSTRFLHVANLQKKYAQYGHHLFEISPEKPKSGLINRFRALSYNAKILTVVGIGMFAQIFLTVLMWVISRKWHSSWGIPGTEVHGTVMAQKTAQGSGWEWWPGVAYQLFWAWIVAPFVLWKSRHIQDTQGWRTQTIGCALANLHGTPMWLIGLYVPAMAPVNAVWVPPQWICLSIWIMEIFTVFVPCYEVWRSHTLRKETLDSIARWELKVKSSGSDEKSLNSTSTMVDSLMSGWKSTNDTIKTTDSRDSVLTMHALEHVLDRNPGPLQKFSALREFSGENIAFLTAVSDWKRSVPAAMLGGPSENAQDKTAIRECFNRALHIYAEFISVRHANFPLNISSQDMATLDAVFDKPTQLLYGEEREMNPVSPFDKFTFDLPSPALTESSEKAINPSTTEIRNLVQFWGKVPEEFAGSVFDDAEKSIKYLVLTNTWPKFIKERRTSVESAGSIQSDATAV</sequence>
<gene>
    <name evidence="2" type="ORF">N7456_007206</name>
</gene>
<dbReference type="Gene3D" id="1.10.167.10">
    <property type="entry name" value="Regulator of G-protein Signalling 4, domain 2"/>
    <property type="match status" value="1"/>
</dbReference>
<keyword evidence="1" id="KW-0472">Membrane</keyword>
<evidence type="ECO:0000256" key="1">
    <source>
        <dbReference type="SAM" id="Phobius"/>
    </source>
</evidence>
<feature type="transmembrane region" description="Helical" evidence="1">
    <location>
        <begin position="205"/>
        <end position="224"/>
    </location>
</feature>
<reference evidence="2" key="2">
    <citation type="journal article" date="2023" name="IMA Fungus">
        <title>Comparative genomic study of the Penicillium genus elucidates a diverse pangenome and 15 lateral gene transfer events.</title>
        <authorList>
            <person name="Petersen C."/>
            <person name="Sorensen T."/>
            <person name="Nielsen M.R."/>
            <person name="Sondergaard T.E."/>
            <person name="Sorensen J.L."/>
            <person name="Fitzpatrick D.A."/>
            <person name="Frisvad J.C."/>
            <person name="Nielsen K.L."/>
        </authorList>
    </citation>
    <scope>NUCLEOTIDE SEQUENCE</scope>
    <source>
        <strain evidence="2">IBT 30069</strain>
    </source>
</reference>
<dbReference type="EMBL" id="JAPQKH010000004">
    <property type="protein sequence ID" value="KAJ5101154.1"/>
    <property type="molecule type" value="Genomic_DNA"/>
</dbReference>
<comment type="caution">
    <text evidence="2">The sequence shown here is derived from an EMBL/GenBank/DDBJ whole genome shotgun (WGS) entry which is preliminary data.</text>
</comment>
<feature type="transmembrane region" description="Helical" evidence="1">
    <location>
        <begin position="56"/>
        <end position="83"/>
    </location>
</feature>
<dbReference type="SUPFAM" id="SSF48097">
    <property type="entry name" value="Regulator of G-protein signaling, RGS"/>
    <property type="match status" value="1"/>
</dbReference>
<dbReference type="Proteomes" id="UP001149165">
    <property type="component" value="Unassembled WGS sequence"/>
</dbReference>
<proteinExistence type="predicted"/>
<feature type="transmembrane region" description="Helical" evidence="1">
    <location>
        <begin position="22"/>
        <end position="44"/>
    </location>
</feature>
<reference evidence="2" key="1">
    <citation type="submission" date="2022-11" db="EMBL/GenBank/DDBJ databases">
        <authorList>
            <person name="Petersen C."/>
        </authorList>
    </citation>
    <scope>NUCLEOTIDE SEQUENCE</scope>
    <source>
        <strain evidence="2">IBT 30069</strain>
    </source>
</reference>
<dbReference type="AlphaFoldDB" id="A0A9W9FJ66"/>
<organism evidence="2 3">
    <name type="scientific">Penicillium angulare</name>
    <dbReference type="NCBI Taxonomy" id="116970"/>
    <lineage>
        <taxon>Eukaryota</taxon>
        <taxon>Fungi</taxon>
        <taxon>Dikarya</taxon>
        <taxon>Ascomycota</taxon>
        <taxon>Pezizomycotina</taxon>
        <taxon>Eurotiomycetes</taxon>
        <taxon>Eurotiomycetidae</taxon>
        <taxon>Eurotiales</taxon>
        <taxon>Aspergillaceae</taxon>
        <taxon>Penicillium</taxon>
    </lineage>
</organism>
<evidence type="ECO:0008006" key="4">
    <source>
        <dbReference type="Google" id="ProtNLM"/>
    </source>
</evidence>
<dbReference type="OrthoDB" id="5313079at2759"/>
<protein>
    <recommendedName>
        <fullName evidence="4">RGS domain-containing protein</fullName>
    </recommendedName>
</protein>
<evidence type="ECO:0000313" key="2">
    <source>
        <dbReference type="EMBL" id="KAJ5101154.1"/>
    </source>
</evidence>
<evidence type="ECO:0000313" key="3">
    <source>
        <dbReference type="Proteomes" id="UP001149165"/>
    </source>
</evidence>
<keyword evidence="1" id="KW-1133">Transmembrane helix</keyword>
<feature type="transmembrane region" description="Helical" evidence="1">
    <location>
        <begin position="152"/>
        <end position="173"/>
    </location>
</feature>
<name>A0A9W9FJ66_9EURO</name>
<feature type="transmembrane region" description="Helical" evidence="1">
    <location>
        <begin position="236"/>
        <end position="260"/>
    </location>
</feature>
<accession>A0A9W9FJ66</accession>
<dbReference type="InterPro" id="IPR036305">
    <property type="entry name" value="RGS_sf"/>
</dbReference>
<feature type="transmembrane region" description="Helical" evidence="1">
    <location>
        <begin position="272"/>
        <end position="293"/>
    </location>
</feature>
<feature type="transmembrane region" description="Helical" evidence="1">
    <location>
        <begin position="89"/>
        <end position="111"/>
    </location>
</feature>
<keyword evidence="1" id="KW-0812">Transmembrane</keyword>